<organism evidence="12 13">
    <name type="scientific">Dispira parvispora</name>
    <dbReference type="NCBI Taxonomy" id="1520584"/>
    <lineage>
        <taxon>Eukaryota</taxon>
        <taxon>Fungi</taxon>
        <taxon>Fungi incertae sedis</taxon>
        <taxon>Zoopagomycota</taxon>
        <taxon>Kickxellomycotina</taxon>
        <taxon>Dimargaritomycetes</taxon>
        <taxon>Dimargaritales</taxon>
        <taxon>Dimargaritaceae</taxon>
        <taxon>Dispira</taxon>
    </lineage>
</organism>
<keyword evidence="6" id="KW-0067">ATP-binding</keyword>
<evidence type="ECO:0000259" key="11">
    <source>
        <dbReference type="Pfam" id="PF13718"/>
    </source>
</evidence>
<keyword evidence="7" id="KW-0012">Acyltransferase</keyword>
<keyword evidence="5" id="KW-0547">Nucleotide-binding</keyword>
<evidence type="ECO:0000259" key="10">
    <source>
        <dbReference type="Pfam" id="PF08351"/>
    </source>
</evidence>
<evidence type="ECO:0000256" key="6">
    <source>
        <dbReference type="ARBA" id="ARBA00022840"/>
    </source>
</evidence>
<evidence type="ECO:0000256" key="8">
    <source>
        <dbReference type="SAM" id="MobiDB-lite"/>
    </source>
</evidence>
<dbReference type="GO" id="GO:0030686">
    <property type="term" value="C:90S preribosome"/>
    <property type="evidence" value="ECO:0007669"/>
    <property type="project" value="TreeGrafter"/>
</dbReference>
<accession>A0A9W8AJF7</accession>
<keyword evidence="4" id="KW-0819">tRNA processing</keyword>
<comment type="subcellular location">
    <subcellularLocation>
        <location evidence="1">Nucleus</location>
        <location evidence="1">Nucleolus</location>
    </subcellularLocation>
</comment>
<feature type="compositionally biased region" description="Basic and acidic residues" evidence="8">
    <location>
        <begin position="452"/>
        <end position="462"/>
    </location>
</feature>
<proteinExistence type="inferred from homology"/>
<comment type="caution">
    <text evidence="12">The sequence shown here is derived from an EMBL/GenBank/DDBJ whole genome shotgun (WGS) entry which is preliminary data.</text>
</comment>
<evidence type="ECO:0000256" key="7">
    <source>
        <dbReference type="ARBA" id="ARBA00023315"/>
    </source>
</evidence>
<dbReference type="Gene3D" id="3.40.50.300">
    <property type="entry name" value="P-loop containing nucleotide triphosphate hydrolases"/>
    <property type="match status" value="1"/>
</dbReference>
<dbReference type="InterPro" id="IPR007807">
    <property type="entry name" value="TcmA/NAT10_helicase"/>
</dbReference>
<keyword evidence="2" id="KW-0698">rRNA processing</keyword>
<dbReference type="EMBL" id="JANBPY010001977">
    <property type="protein sequence ID" value="KAJ1957271.1"/>
    <property type="molecule type" value="Genomic_DNA"/>
</dbReference>
<dbReference type="GO" id="GO:0005524">
    <property type="term" value="F:ATP binding"/>
    <property type="evidence" value="ECO:0007669"/>
    <property type="project" value="UniProtKB-KW"/>
</dbReference>
<dbReference type="Pfam" id="PF05127">
    <property type="entry name" value="NAT10_TcmA_helicase"/>
    <property type="match status" value="1"/>
</dbReference>
<dbReference type="AlphaFoldDB" id="A0A9W8AJF7"/>
<feature type="region of interest" description="Disordered" evidence="8">
    <location>
        <begin position="437"/>
        <end position="463"/>
    </location>
</feature>
<dbReference type="HAMAP" id="MF_03211">
    <property type="entry name" value="RNA_acetyltr_Nat10"/>
    <property type="match status" value="1"/>
</dbReference>
<dbReference type="InterPro" id="IPR027417">
    <property type="entry name" value="P-loop_NTPase"/>
</dbReference>
<dbReference type="Gene3D" id="3.40.50.11040">
    <property type="match status" value="1"/>
</dbReference>
<feature type="domain" description="TmcA/NAT10 N-terminal" evidence="10">
    <location>
        <begin position="9"/>
        <end position="201"/>
    </location>
</feature>
<dbReference type="Proteomes" id="UP001150925">
    <property type="component" value="Unassembled WGS sequence"/>
</dbReference>
<dbReference type="InterPro" id="IPR013562">
    <property type="entry name" value="TmcA/NAT10_N"/>
</dbReference>
<dbReference type="InterPro" id="IPR032672">
    <property type="entry name" value="TmcA/NAT10/Kre33"/>
</dbReference>
<dbReference type="FunFam" id="3.40.50.11040:FF:000002">
    <property type="entry name" value="RNA cytidine acetyltransferase"/>
    <property type="match status" value="1"/>
</dbReference>
<dbReference type="GO" id="GO:0005730">
    <property type="term" value="C:nucleolus"/>
    <property type="evidence" value="ECO:0007669"/>
    <property type="project" value="UniProtKB-SubCell"/>
</dbReference>
<evidence type="ECO:0000256" key="2">
    <source>
        <dbReference type="ARBA" id="ARBA00022552"/>
    </source>
</evidence>
<dbReference type="GO" id="GO:1990883">
    <property type="term" value="F:18S rRNA cytidine N-acetyltransferase activity"/>
    <property type="evidence" value="ECO:0007669"/>
    <property type="project" value="TreeGrafter"/>
</dbReference>
<protein>
    <submittedName>
        <fullName evidence="12">N-acetyltransferase 10</fullName>
    </submittedName>
</protein>
<evidence type="ECO:0000313" key="13">
    <source>
        <dbReference type="Proteomes" id="UP001150925"/>
    </source>
</evidence>
<dbReference type="InterPro" id="IPR000182">
    <property type="entry name" value="GNAT_dom"/>
</dbReference>
<evidence type="ECO:0000256" key="1">
    <source>
        <dbReference type="ARBA" id="ARBA00004604"/>
    </source>
</evidence>
<dbReference type="PANTHER" id="PTHR10925:SF5">
    <property type="entry name" value="RNA CYTIDINE ACETYLTRANSFERASE"/>
    <property type="match status" value="1"/>
</dbReference>
<keyword evidence="13" id="KW-1185">Reference proteome</keyword>
<dbReference type="InterPro" id="IPR033688">
    <property type="entry name" value="NAT10"/>
</dbReference>
<evidence type="ECO:0000256" key="5">
    <source>
        <dbReference type="ARBA" id="ARBA00022741"/>
    </source>
</evidence>
<dbReference type="GO" id="GO:1904812">
    <property type="term" value="P:rRNA acetylation involved in maturation of SSU-rRNA"/>
    <property type="evidence" value="ECO:0007669"/>
    <property type="project" value="InterPro"/>
</dbReference>
<evidence type="ECO:0000259" key="9">
    <source>
        <dbReference type="Pfam" id="PF05127"/>
    </source>
</evidence>
<evidence type="ECO:0000313" key="12">
    <source>
        <dbReference type="EMBL" id="KAJ1957271.1"/>
    </source>
</evidence>
<dbReference type="GO" id="GO:0000049">
    <property type="term" value="F:tRNA binding"/>
    <property type="evidence" value="ECO:0007669"/>
    <property type="project" value="TreeGrafter"/>
</dbReference>
<keyword evidence="3" id="KW-0808">Transferase</keyword>
<dbReference type="OrthoDB" id="10067491at2759"/>
<gene>
    <name evidence="12" type="primary">NAT10_1</name>
    <name evidence="12" type="ORF">IWQ62_005131</name>
</gene>
<feature type="domain" description="TcmA/NAT10 helicase" evidence="9">
    <location>
        <begin position="281"/>
        <end position="500"/>
    </location>
</feature>
<reference evidence="12" key="1">
    <citation type="submission" date="2022-07" db="EMBL/GenBank/DDBJ databases">
        <title>Phylogenomic reconstructions and comparative analyses of Kickxellomycotina fungi.</title>
        <authorList>
            <person name="Reynolds N.K."/>
            <person name="Stajich J.E."/>
            <person name="Barry K."/>
            <person name="Grigoriev I.V."/>
            <person name="Crous P."/>
            <person name="Smith M.E."/>
        </authorList>
    </citation>
    <scope>NUCLEOTIDE SEQUENCE</scope>
    <source>
        <strain evidence="12">RSA 1196</strain>
    </source>
</reference>
<dbReference type="Pfam" id="PF13718">
    <property type="entry name" value="GNAT_acetyltr_2"/>
    <property type="match status" value="1"/>
</dbReference>
<evidence type="ECO:0000256" key="3">
    <source>
        <dbReference type="ARBA" id="ARBA00022679"/>
    </source>
</evidence>
<evidence type="ECO:0000256" key="4">
    <source>
        <dbReference type="ARBA" id="ARBA00022694"/>
    </source>
</evidence>
<name>A0A9W8AJF7_9FUNG</name>
<sequence length="660" mass="73699">MVRKVVDSRVHTLIKNCVQQKQRAFFVIVGDRGKDQVVNLHWMLSQAQVAARPSVLWCYKKDLGFTSHRRKREKKIKYEIKKGLREPNEEDPFELFVSVTNIRYTYYKETQKILGNTFGMCVLQDFEALTPNLLARTIETVEGGGIVVMLLKTMSSLKQLYSMTMDVHSRYRTEAHHDVVARFNERFLLSLGSCPNCLVVDDELNVLPISMGKHTKPLPATGASEAISPQEQELRDLKESLADTQPVGTLVSMARTLDQAKAVMTFVDVVADKTLRSTVTLTAARGRGKSAALGIVMASAVAYGYSNIFVTSPSPENLNTLFEFVFKAFDALGYEEHMDYDIVQSTNPNFNKAIVRVNIFRQHRQTIQYIQPQDAHTLGQAELLVIDEAAAIPLPLVKKLMGPYLVFMASTINGYEGTGRSLSLKLIQQLREQSRGFSSTSEADASGSGALVDREGRPRKTETGSLIGGRILKETKLEEPIRYAAGDPVEEWLNRLLCLDVTAVTKNIQGCPHPSECELYYVNRDTLFSYHPVSEMFLQRMMALYVASHYKNSPNDLQLLSDAPGHHLFVLLPPVSTSTNTLPDPLCVIQVCLEGRISRQSILSNLSRGNRPSGDLIPWVISQQFQDSDFASLSGARVVRIATHPDYIGMGYGARALEQL</sequence>
<feature type="non-terminal residue" evidence="12">
    <location>
        <position position="660"/>
    </location>
</feature>
<dbReference type="Pfam" id="PF08351">
    <property type="entry name" value="TmcA_N"/>
    <property type="match status" value="1"/>
</dbReference>
<dbReference type="GO" id="GO:0008033">
    <property type="term" value="P:tRNA processing"/>
    <property type="evidence" value="ECO:0007669"/>
    <property type="project" value="UniProtKB-KW"/>
</dbReference>
<dbReference type="Gene3D" id="3.40.630.30">
    <property type="match status" value="1"/>
</dbReference>
<feature type="domain" description="N-acetyltransferase" evidence="11">
    <location>
        <begin position="540"/>
        <end position="660"/>
    </location>
</feature>
<dbReference type="PANTHER" id="PTHR10925">
    <property type="entry name" value="N-ACETYLTRANSFERASE 10"/>
    <property type="match status" value="1"/>
</dbReference>